<dbReference type="EMBL" id="JACGCM010002131">
    <property type="protein sequence ID" value="KAF6144415.1"/>
    <property type="molecule type" value="Genomic_DNA"/>
</dbReference>
<dbReference type="SUPFAM" id="SSF88697">
    <property type="entry name" value="PUA domain-like"/>
    <property type="match status" value="1"/>
</dbReference>
<evidence type="ECO:0000256" key="5">
    <source>
        <dbReference type="PROSITE-ProRule" id="PRU00358"/>
    </source>
</evidence>
<proteinExistence type="predicted"/>
<keyword evidence="4 5" id="KW-0539">Nucleus</keyword>
<dbReference type="GO" id="GO:0005634">
    <property type="term" value="C:nucleus"/>
    <property type="evidence" value="ECO:0007669"/>
    <property type="project" value="UniProtKB-SubCell"/>
</dbReference>
<dbReference type="InterPro" id="IPR015947">
    <property type="entry name" value="PUA-like_sf"/>
</dbReference>
<dbReference type="SMART" id="SM00317">
    <property type="entry name" value="SET"/>
    <property type="match status" value="1"/>
</dbReference>
<dbReference type="InterPro" id="IPR007728">
    <property type="entry name" value="Pre-SET_dom"/>
</dbReference>
<feature type="domain" description="SET" evidence="6">
    <location>
        <begin position="464"/>
        <end position="607"/>
    </location>
</feature>
<dbReference type="Pfam" id="PF02182">
    <property type="entry name" value="SAD_SRA"/>
    <property type="match status" value="1"/>
</dbReference>
<dbReference type="SMART" id="SM00466">
    <property type="entry name" value="SRA"/>
    <property type="match status" value="1"/>
</dbReference>
<keyword evidence="3" id="KW-0156">Chromatin regulator</keyword>
<accession>A0A7J7LP23</accession>
<comment type="subcellular location">
    <subcellularLocation>
        <location evidence="1">Chromosome</location>
    </subcellularLocation>
    <subcellularLocation>
        <location evidence="5">Nucleus</location>
    </subcellularLocation>
</comment>
<evidence type="ECO:0000259" key="7">
    <source>
        <dbReference type="PROSITE" id="PS50867"/>
    </source>
</evidence>
<dbReference type="OrthoDB" id="5792673at2759"/>
<dbReference type="SMART" id="SM00468">
    <property type="entry name" value="PreSET"/>
    <property type="match status" value="1"/>
</dbReference>
<dbReference type="InterPro" id="IPR001214">
    <property type="entry name" value="SET_dom"/>
</dbReference>
<sequence>MYPYPHSGSNPSPLQLFPAPEIIDDVCAEFYRVSGVFRSAFAKKFKKDSDIEVLDPTQMFGINGMCVSSPSPPVTSPRVAVVSPEVEGRVAVRRPTSKRSSKLFRANDLPVEEQRRFRSSVKKTRMIYESYRLFMVEENDGRPREAGRRSRVDLGAAGVMKDLELWLNRDKRIVGTIPGVYVGDIFVYRMEMCVIGLHGQIQAGIDYVPSSQSLNGDTIATSVVVSGGYEDDEDSESGDVIIYTGQGGQARNSLRQCVDQKLEGGNLALQKSMLYGIEIRVIRGIKDDRVSTGKIYVYDGLYRVEEKWFDFGKSGFRVYKFKLVRIPGQPEIGSSIFKFAAELRRSPLSVRPSGYLSLDISKGKEKDSPILLFNDIDSNADPLQFEYLVKTSCPLTLPLGNGMGCDCAYSCSNNCHCVQKNGGELAYDKNGILLRGKPVIFECGRFCRCSANCKNRVSQRGLKHRLEIFRSRETGWGVRPLGMILAGEFICEFAGVVLTRQQAAILSMNGDSLVYPNRFPERWKEWGDISQVFPEYQRPTFPSIPPLDFAMDVSRMRNVACYISHSSTPNVLVQFVLYDHHNIMYPHLMLFAMENIPPLRELSLDYGVADEWTGKLAICN</sequence>
<dbReference type="AlphaFoldDB" id="A0A7J7LP23"/>
<dbReference type="Proteomes" id="UP000541444">
    <property type="component" value="Unassembled WGS sequence"/>
</dbReference>
<dbReference type="PROSITE" id="PS51575">
    <property type="entry name" value="SAM_MT43_SUVAR39_2"/>
    <property type="match status" value="1"/>
</dbReference>
<dbReference type="PANTHER" id="PTHR45660">
    <property type="entry name" value="HISTONE-LYSINE N-METHYLTRANSFERASE SETMAR"/>
    <property type="match status" value="1"/>
</dbReference>
<dbReference type="PROSITE" id="PS50280">
    <property type="entry name" value="SET"/>
    <property type="match status" value="1"/>
</dbReference>
<dbReference type="PANTHER" id="PTHR45660:SF3">
    <property type="entry name" value="HISTONE-LYSINE N-METHYLTRANSFERASE FAMILY MEMBER SUVH9"/>
    <property type="match status" value="1"/>
</dbReference>
<reference evidence="9 10" key="1">
    <citation type="journal article" date="2020" name="IScience">
        <title>Genome Sequencing of the Endangered Kingdonia uniflora (Circaeasteraceae, Ranunculales) Reveals Potential Mechanisms of Evolutionary Specialization.</title>
        <authorList>
            <person name="Sun Y."/>
            <person name="Deng T."/>
            <person name="Zhang A."/>
            <person name="Moore M.J."/>
            <person name="Landis J.B."/>
            <person name="Lin N."/>
            <person name="Zhang H."/>
            <person name="Zhang X."/>
            <person name="Huang J."/>
            <person name="Zhang X."/>
            <person name="Sun H."/>
            <person name="Wang H."/>
        </authorList>
    </citation>
    <scope>NUCLEOTIDE SEQUENCE [LARGE SCALE GENOMIC DNA]</scope>
    <source>
        <strain evidence="9">TB1705</strain>
        <tissue evidence="9">Leaf</tissue>
    </source>
</reference>
<evidence type="ECO:0000259" key="6">
    <source>
        <dbReference type="PROSITE" id="PS50280"/>
    </source>
</evidence>
<protein>
    <submittedName>
        <fullName evidence="9">Uncharacterized protein</fullName>
    </submittedName>
</protein>
<dbReference type="InterPro" id="IPR003105">
    <property type="entry name" value="SRA_YDG"/>
</dbReference>
<keyword evidence="2" id="KW-0158">Chromosome</keyword>
<dbReference type="Gene3D" id="2.170.270.10">
    <property type="entry name" value="SET domain"/>
    <property type="match status" value="1"/>
</dbReference>
<evidence type="ECO:0000259" key="8">
    <source>
        <dbReference type="PROSITE" id="PS51015"/>
    </source>
</evidence>
<dbReference type="InterPro" id="IPR046341">
    <property type="entry name" value="SET_dom_sf"/>
</dbReference>
<dbReference type="InterPro" id="IPR036987">
    <property type="entry name" value="SRA-YDG_sf"/>
</dbReference>
<dbReference type="GO" id="GO:0008270">
    <property type="term" value="F:zinc ion binding"/>
    <property type="evidence" value="ECO:0007669"/>
    <property type="project" value="InterPro"/>
</dbReference>
<dbReference type="InterPro" id="IPR051357">
    <property type="entry name" value="H3K9_HMTase_SUVAR3-9"/>
</dbReference>
<dbReference type="PROSITE" id="PS51015">
    <property type="entry name" value="YDG"/>
    <property type="match status" value="1"/>
</dbReference>
<dbReference type="Pfam" id="PF00856">
    <property type="entry name" value="SET"/>
    <property type="match status" value="1"/>
</dbReference>
<dbReference type="SUPFAM" id="SSF82199">
    <property type="entry name" value="SET domain"/>
    <property type="match status" value="1"/>
</dbReference>
<name>A0A7J7LP23_9MAGN</name>
<feature type="domain" description="Pre-SET" evidence="7">
    <location>
        <begin position="403"/>
        <end position="461"/>
    </location>
</feature>
<evidence type="ECO:0000256" key="4">
    <source>
        <dbReference type="ARBA" id="ARBA00023242"/>
    </source>
</evidence>
<dbReference type="Pfam" id="PF05033">
    <property type="entry name" value="Pre-SET"/>
    <property type="match status" value="1"/>
</dbReference>
<keyword evidence="10" id="KW-1185">Reference proteome</keyword>
<evidence type="ECO:0000256" key="3">
    <source>
        <dbReference type="ARBA" id="ARBA00022853"/>
    </source>
</evidence>
<dbReference type="InterPro" id="IPR025794">
    <property type="entry name" value="H3-K9-MeTrfase_plant"/>
</dbReference>
<dbReference type="PROSITE" id="PS50867">
    <property type="entry name" value="PRE_SET"/>
    <property type="match status" value="1"/>
</dbReference>
<evidence type="ECO:0000256" key="1">
    <source>
        <dbReference type="ARBA" id="ARBA00004286"/>
    </source>
</evidence>
<evidence type="ECO:0000313" key="10">
    <source>
        <dbReference type="Proteomes" id="UP000541444"/>
    </source>
</evidence>
<evidence type="ECO:0000313" key="9">
    <source>
        <dbReference type="EMBL" id="KAF6144415.1"/>
    </source>
</evidence>
<dbReference type="GO" id="GO:0005694">
    <property type="term" value="C:chromosome"/>
    <property type="evidence" value="ECO:0007669"/>
    <property type="project" value="UniProtKB-SubCell"/>
</dbReference>
<comment type="caution">
    <text evidence="9">The sequence shown here is derived from an EMBL/GenBank/DDBJ whole genome shotgun (WGS) entry which is preliminary data.</text>
</comment>
<dbReference type="GO" id="GO:0042054">
    <property type="term" value="F:histone methyltransferase activity"/>
    <property type="evidence" value="ECO:0007669"/>
    <property type="project" value="InterPro"/>
</dbReference>
<gene>
    <name evidence="9" type="ORF">GIB67_024642</name>
</gene>
<organism evidence="9 10">
    <name type="scientific">Kingdonia uniflora</name>
    <dbReference type="NCBI Taxonomy" id="39325"/>
    <lineage>
        <taxon>Eukaryota</taxon>
        <taxon>Viridiplantae</taxon>
        <taxon>Streptophyta</taxon>
        <taxon>Embryophyta</taxon>
        <taxon>Tracheophyta</taxon>
        <taxon>Spermatophyta</taxon>
        <taxon>Magnoliopsida</taxon>
        <taxon>Ranunculales</taxon>
        <taxon>Circaeasteraceae</taxon>
        <taxon>Kingdonia</taxon>
    </lineage>
</organism>
<dbReference type="GO" id="GO:0003690">
    <property type="term" value="F:double-stranded DNA binding"/>
    <property type="evidence" value="ECO:0007669"/>
    <property type="project" value="TreeGrafter"/>
</dbReference>
<feature type="domain" description="YDG" evidence="8">
    <location>
        <begin position="175"/>
        <end position="325"/>
    </location>
</feature>
<evidence type="ECO:0000256" key="2">
    <source>
        <dbReference type="ARBA" id="ARBA00022454"/>
    </source>
</evidence>
<dbReference type="Gene3D" id="2.30.280.10">
    <property type="entry name" value="SRA-YDG"/>
    <property type="match status" value="1"/>
</dbReference>